<comment type="subcellular location">
    <subcellularLocation>
        <location evidence="1">Cell membrane</location>
        <topology evidence="1">Multi-pass membrane protein</topology>
    </subcellularLocation>
</comment>
<sequence length="400" mass="43162">MVLWVGAFLVNAGMTMITPFLSLYLAQNLHVEGEKALGLWAGLIFAANFATSFMFQPLWGKLADKYGRKIMLLRSGFGMAVVITLMGFATAPWQLLALRMLNGTISGFNPAAVSLISSTTPKKNIGFAMGIIQSGTVAGTILGPLLGGIMANYVGFRPIFYITGALLFAASMLALFLVREKFDRQEAAKRDEVSVLAGFRELGKTPQLPALFAVTFLLQFAMISPMSILPLYVEKLHGSSLNLPFWAGFVSAVTGLSNMISSPILGKFSDKVGTHKILTLALIGASITLIPQAFVGSVWQLAAVRFLMGVCMGGLLPSVNALIRMYTPDGMESRAFGFNSSTLALGNMLGALIGGFLSGYIGIEGLFVISGILLLLNTVWVWMKLYAHKDKDKRKQTSFR</sequence>
<gene>
    <name evidence="9" type="ORF">AWM70_03890</name>
</gene>
<feature type="transmembrane region" description="Helical" evidence="7">
    <location>
        <begin position="128"/>
        <end position="153"/>
    </location>
</feature>
<proteinExistence type="predicted"/>
<feature type="transmembrane region" description="Helical" evidence="7">
    <location>
        <begin position="335"/>
        <end position="361"/>
    </location>
</feature>
<evidence type="ECO:0000256" key="7">
    <source>
        <dbReference type="SAM" id="Phobius"/>
    </source>
</evidence>
<feature type="transmembrane region" description="Helical" evidence="7">
    <location>
        <begin position="210"/>
        <end position="233"/>
    </location>
</feature>
<organism evidence="9 10">
    <name type="scientific">Paenibacillus yonginensis</name>
    <dbReference type="NCBI Taxonomy" id="1462996"/>
    <lineage>
        <taxon>Bacteria</taxon>
        <taxon>Bacillati</taxon>
        <taxon>Bacillota</taxon>
        <taxon>Bacilli</taxon>
        <taxon>Bacillales</taxon>
        <taxon>Paenibacillaceae</taxon>
        <taxon>Paenibacillus</taxon>
    </lineage>
</organism>
<dbReference type="PANTHER" id="PTHR43414:SF1">
    <property type="entry name" value="PEPTIDE PERMEASE"/>
    <property type="match status" value="1"/>
</dbReference>
<dbReference type="GO" id="GO:0005886">
    <property type="term" value="C:plasma membrane"/>
    <property type="evidence" value="ECO:0007669"/>
    <property type="project" value="UniProtKB-SubCell"/>
</dbReference>
<dbReference type="PANTHER" id="PTHR43414">
    <property type="entry name" value="MULTIDRUG RESISTANCE PROTEIN MDTG"/>
    <property type="match status" value="1"/>
</dbReference>
<dbReference type="InterPro" id="IPR001958">
    <property type="entry name" value="Tet-R_TetA/multi-R_MdtG-like"/>
</dbReference>
<dbReference type="Pfam" id="PF07690">
    <property type="entry name" value="MFS_1"/>
    <property type="match status" value="1"/>
</dbReference>
<evidence type="ECO:0000313" key="9">
    <source>
        <dbReference type="EMBL" id="ANS77084.1"/>
    </source>
</evidence>
<dbReference type="Proteomes" id="UP000092573">
    <property type="component" value="Chromosome"/>
</dbReference>
<dbReference type="SUPFAM" id="SSF103473">
    <property type="entry name" value="MFS general substrate transporter"/>
    <property type="match status" value="1"/>
</dbReference>
<feature type="transmembrane region" description="Helical" evidence="7">
    <location>
        <begin position="277"/>
        <end position="295"/>
    </location>
</feature>
<evidence type="ECO:0000256" key="3">
    <source>
        <dbReference type="ARBA" id="ARBA00022475"/>
    </source>
</evidence>
<feature type="transmembrane region" description="Helical" evidence="7">
    <location>
        <begin position="245"/>
        <end position="265"/>
    </location>
</feature>
<dbReference type="InterPro" id="IPR011701">
    <property type="entry name" value="MFS"/>
</dbReference>
<dbReference type="InterPro" id="IPR036259">
    <property type="entry name" value="MFS_trans_sf"/>
</dbReference>
<dbReference type="STRING" id="1462996.AWM70_03890"/>
<dbReference type="GO" id="GO:0022857">
    <property type="term" value="F:transmembrane transporter activity"/>
    <property type="evidence" value="ECO:0007669"/>
    <property type="project" value="InterPro"/>
</dbReference>
<feature type="transmembrane region" description="Helical" evidence="7">
    <location>
        <begin position="367"/>
        <end position="387"/>
    </location>
</feature>
<dbReference type="InterPro" id="IPR020846">
    <property type="entry name" value="MFS_dom"/>
</dbReference>
<evidence type="ECO:0000256" key="6">
    <source>
        <dbReference type="ARBA" id="ARBA00023136"/>
    </source>
</evidence>
<evidence type="ECO:0000259" key="8">
    <source>
        <dbReference type="PROSITE" id="PS50850"/>
    </source>
</evidence>
<dbReference type="PROSITE" id="PS50850">
    <property type="entry name" value="MFS"/>
    <property type="match status" value="1"/>
</dbReference>
<evidence type="ECO:0000256" key="2">
    <source>
        <dbReference type="ARBA" id="ARBA00022448"/>
    </source>
</evidence>
<keyword evidence="3" id="KW-1003">Cell membrane</keyword>
<evidence type="ECO:0000256" key="5">
    <source>
        <dbReference type="ARBA" id="ARBA00022989"/>
    </source>
</evidence>
<keyword evidence="10" id="KW-1185">Reference proteome</keyword>
<keyword evidence="2" id="KW-0813">Transport</keyword>
<feature type="transmembrane region" description="Helical" evidence="7">
    <location>
        <begin position="38"/>
        <end position="59"/>
    </location>
</feature>
<feature type="transmembrane region" description="Helical" evidence="7">
    <location>
        <begin position="71"/>
        <end position="90"/>
    </location>
</feature>
<feature type="transmembrane region" description="Helical" evidence="7">
    <location>
        <begin position="301"/>
        <end position="323"/>
    </location>
</feature>
<keyword evidence="5 7" id="KW-1133">Transmembrane helix</keyword>
<accession>A0A1B1N6P0</accession>
<keyword evidence="6 7" id="KW-0472">Membrane</keyword>
<keyword evidence="4 7" id="KW-0812">Transmembrane</keyword>
<dbReference type="Gene3D" id="1.20.1250.20">
    <property type="entry name" value="MFS general substrate transporter like domains"/>
    <property type="match status" value="2"/>
</dbReference>
<evidence type="ECO:0000256" key="1">
    <source>
        <dbReference type="ARBA" id="ARBA00004651"/>
    </source>
</evidence>
<dbReference type="EMBL" id="CP014167">
    <property type="protein sequence ID" value="ANS77084.1"/>
    <property type="molecule type" value="Genomic_DNA"/>
</dbReference>
<dbReference type="KEGG" id="pyg:AWM70_03890"/>
<feature type="domain" description="Major facilitator superfamily (MFS) profile" evidence="8">
    <location>
        <begin position="1"/>
        <end position="389"/>
    </location>
</feature>
<reference evidence="9 10" key="1">
    <citation type="submission" date="2016-01" db="EMBL/GenBank/DDBJ databases">
        <title>Complete Genome Sequence of Paenibacillus yonginensis DCY84, a novel Plant Growth-Promoting Bacteria with Elicitation of Induced Systemic Resistance.</title>
        <authorList>
            <person name="Kim Y.J."/>
            <person name="Yang D.C."/>
            <person name="Sukweenadhi J."/>
        </authorList>
    </citation>
    <scope>NUCLEOTIDE SEQUENCE [LARGE SCALE GENOMIC DNA]</scope>
    <source>
        <strain evidence="9 10">DCY84</strain>
    </source>
</reference>
<evidence type="ECO:0000256" key="4">
    <source>
        <dbReference type="ARBA" id="ARBA00022692"/>
    </source>
</evidence>
<dbReference type="PRINTS" id="PR01035">
    <property type="entry name" value="TCRTETA"/>
</dbReference>
<protein>
    <submittedName>
        <fullName evidence="9">Multidrug transporter</fullName>
    </submittedName>
</protein>
<feature type="transmembrane region" description="Helical" evidence="7">
    <location>
        <begin position="159"/>
        <end position="178"/>
    </location>
</feature>
<dbReference type="RefSeq" id="WP_068700347.1">
    <property type="nucleotide sequence ID" value="NZ_CP014167.1"/>
</dbReference>
<dbReference type="AlphaFoldDB" id="A0A1B1N6P0"/>
<name>A0A1B1N6P0_9BACL</name>
<evidence type="ECO:0000313" key="10">
    <source>
        <dbReference type="Proteomes" id="UP000092573"/>
    </source>
</evidence>